<dbReference type="Proteomes" id="UP000229681">
    <property type="component" value="Unassembled WGS sequence"/>
</dbReference>
<comment type="cofactor">
    <cofactor evidence="1">
        <name>FMN</name>
        <dbReference type="ChEBI" id="CHEBI:58210"/>
    </cofactor>
</comment>
<dbReference type="UniPathway" id="UPA00618">
    <property type="reaction ID" value="UER00673"/>
</dbReference>
<proteinExistence type="inferred from homology"/>
<dbReference type="NCBIfam" id="TIGR03377">
    <property type="entry name" value="glycerol3P_GlpA"/>
    <property type="match status" value="1"/>
</dbReference>
<feature type="domain" description="BFD-like [2Fe-2S]-binding" evidence="15">
    <location>
        <begin position="425"/>
        <end position="478"/>
    </location>
</feature>
<evidence type="ECO:0000256" key="3">
    <source>
        <dbReference type="ARBA" id="ARBA00004202"/>
    </source>
</evidence>
<evidence type="ECO:0000256" key="10">
    <source>
        <dbReference type="ARBA" id="ARBA00022827"/>
    </source>
</evidence>
<dbReference type="Pfam" id="PF04324">
    <property type="entry name" value="Fer2_BFD"/>
    <property type="match status" value="1"/>
</dbReference>
<evidence type="ECO:0000256" key="4">
    <source>
        <dbReference type="ARBA" id="ARBA00005157"/>
    </source>
</evidence>
<keyword evidence="10" id="KW-0274">FAD</keyword>
<dbReference type="InterPro" id="IPR007419">
    <property type="entry name" value="BFD-like_2Fe2S-bd_dom"/>
</dbReference>
<gene>
    <name evidence="16" type="primary">glpA</name>
    <name evidence="16" type="ORF">CUN49_03065</name>
</gene>
<protein>
    <recommendedName>
        <fullName evidence="7">glycerol-3-phosphate dehydrogenase</fullName>
        <ecNumber evidence="7">1.1.5.3</ecNumber>
    </recommendedName>
</protein>
<dbReference type="EC" id="1.1.5.3" evidence="7"/>
<comment type="cofactor">
    <cofactor evidence="2">
        <name>FAD</name>
        <dbReference type="ChEBI" id="CHEBI:57692"/>
    </cofactor>
</comment>
<comment type="subcellular location">
    <subcellularLocation>
        <location evidence="3">Cell membrane</location>
        <topology evidence="3">Peripheral membrane protein</topology>
    </subcellularLocation>
</comment>
<evidence type="ECO:0000256" key="7">
    <source>
        <dbReference type="ARBA" id="ARBA00013029"/>
    </source>
</evidence>
<evidence type="ECO:0000256" key="8">
    <source>
        <dbReference type="ARBA" id="ARBA00022475"/>
    </source>
</evidence>
<evidence type="ECO:0000256" key="12">
    <source>
        <dbReference type="ARBA" id="ARBA00023136"/>
    </source>
</evidence>
<dbReference type="GO" id="GO:0006072">
    <property type="term" value="P:glycerol-3-phosphate metabolic process"/>
    <property type="evidence" value="ECO:0007669"/>
    <property type="project" value="InterPro"/>
</dbReference>
<dbReference type="PROSITE" id="PS00978">
    <property type="entry name" value="FAD_G3PDH_2"/>
    <property type="match status" value="1"/>
</dbReference>
<comment type="similarity">
    <text evidence="5">Belongs to the FAD-dependent glycerol-3-phosphate dehydrogenase family.</text>
</comment>
<evidence type="ECO:0000256" key="13">
    <source>
        <dbReference type="ARBA" id="ARBA00049055"/>
    </source>
</evidence>
<dbReference type="GO" id="GO:0019563">
    <property type="term" value="P:glycerol catabolic process"/>
    <property type="evidence" value="ECO:0007669"/>
    <property type="project" value="UniProtKB-UniPathway"/>
</dbReference>
<accession>A0A2M8PH72</accession>
<dbReference type="PRINTS" id="PR01001">
    <property type="entry name" value="FADG3PDH"/>
</dbReference>
<evidence type="ECO:0000256" key="1">
    <source>
        <dbReference type="ARBA" id="ARBA00001917"/>
    </source>
</evidence>
<evidence type="ECO:0000256" key="11">
    <source>
        <dbReference type="ARBA" id="ARBA00023002"/>
    </source>
</evidence>
<keyword evidence="8" id="KW-1003">Cell membrane</keyword>
<dbReference type="GO" id="GO:0010181">
    <property type="term" value="F:FMN binding"/>
    <property type="evidence" value="ECO:0007669"/>
    <property type="project" value="InterPro"/>
</dbReference>
<reference evidence="16 17" key="1">
    <citation type="submission" date="2017-11" db="EMBL/GenBank/DDBJ databases">
        <title>Evolution of Phototrophy in the Chloroflexi Phylum Driven by Horizontal Gene Transfer.</title>
        <authorList>
            <person name="Ward L.M."/>
            <person name="Hemp J."/>
            <person name="Shih P.M."/>
            <person name="Mcglynn S.E."/>
            <person name="Fischer W."/>
        </authorList>
    </citation>
    <scope>NUCLEOTIDE SEQUENCE [LARGE SCALE GENOMIC DNA]</scope>
    <source>
        <strain evidence="16">JP3_13</strain>
    </source>
</reference>
<dbReference type="AlphaFoldDB" id="A0A2M8PH72"/>
<evidence type="ECO:0000313" key="17">
    <source>
        <dbReference type="Proteomes" id="UP000229681"/>
    </source>
</evidence>
<dbReference type="PANTHER" id="PTHR11985">
    <property type="entry name" value="GLYCEROL-3-PHOSPHATE DEHYDROGENASE"/>
    <property type="match status" value="1"/>
</dbReference>
<dbReference type="PANTHER" id="PTHR11985:SF15">
    <property type="entry name" value="GLYCEROL-3-PHOSPHATE DEHYDROGENASE, MITOCHONDRIAL"/>
    <property type="match status" value="1"/>
</dbReference>
<evidence type="ECO:0000256" key="9">
    <source>
        <dbReference type="ARBA" id="ARBA00022630"/>
    </source>
</evidence>
<keyword evidence="9" id="KW-0285">Flavoprotein</keyword>
<comment type="catalytic activity">
    <reaction evidence="13">
        <text>a quinone + sn-glycerol 3-phosphate = dihydroxyacetone phosphate + a quinol</text>
        <dbReference type="Rhea" id="RHEA:18977"/>
        <dbReference type="ChEBI" id="CHEBI:24646"/>
        <dbReference type="ChEBI" id="CHEBI:57597"/>
        <dbReference type="ChEBI" id="CHEBI:57642"/>
        <dbReference type="ChEBI" id="CHEBI:132124"/>
        <dbReference type="EC" id="1.1.5.3"/>
    </reaction>
</comment>
<feature type="domain" description="FAD dependent oxidoreductase" evidence="14">
    <location>
        <begin position="10"/>
        <end position="365"/>
    </location>
</feature>
<name>A0A2M8PH72_9CHLR</name>
<comment type="pathway">
    <text evidence="4">Polyol metabolism; glycerol degradation via glycerol kinase pathway; glycerone phosphate from sn-glycerol 3-phosphate (anaerobic route): step 1/1.</text>
</comment>
<evidence type="ECO:0000259" key="14">
    <source>
        <dbReference type="Pfam" id="PF01266"/>
    </source>
</evidence>
<comment type="caution">
    <text evidence="16">The sequence shown here is derived from an EMBL/GenBank/DDBJ whole genome shotgun (WGS) entry which is preliminary data.</text>
</comment>
<evidence type="ECO:0000256" key="5">
    <source>
        <dbReference type="ARBA" id="ARBA00007330"/>
    </source>
</evidence>
<dbReference type="GO" id="GO:0009331">
    <property type="term" value="C:glycerol-3-phosphate dehydrogenase (FAD) complex"/>
    <property type="evidence" value="ECO:0007669"/>
    <property type="project" value="InterPro"/>
</dbReference>
<dbReference type="InterPro" id="IPR036188">
    <property type="entry name" value="FAD/NAD-bd_sf"/>
</dbReference>
<dbReference type="InterPro" id="IPR041854">
    <property type="entry name" value="BFD-like_2Fe2S-bd_dom_sf"/>
</dbReference>
<sequence>MQAETSLDCDVLVIGGGATGAGVLFDLAQRGLRVILAEQNDVATGTSGRYHGLLHSGGRYAVRDPESARECIEENWIVRRIAPHTIEDTGGWFVAFPPDDPSYIPLWLKGCESVGIPTEPISLAQALKEEPHLNPQAYAIYRVPDAACDSFELIHTLVEAAAALGGRTLNYHRVCTIEKANGKIIGALLENRRTGSYVRVHASAIVNAAGPWAGEIAKLAGADIHMTHDRGVMVAMNVRWVNTIINRLATPSDGDILVPVGTVCVIGTTSVVVDRPDDLDIPAEEITQMLDAGEIMIPDFRKARALRAWAGVRPLYDPPQKRAGEAEGGLGADGRFITRSFRALSHADVGAAGMLSIVGGKLTTYRQMAEKISDEVCAYLGVQAKCRTAETLLPKPTWFGGKGRKLHTLTQRLYQLEHAPRHNDLICECEIVTRSQLETAIKASGEGVSLDDLRRDLRLGMGPCQAGFCGYRAAGILNQVTHAPPAQSVAALRDFIEERFRGNRPLLWGHQLRQALLDELIYRRALGVPALQPEPGTAAN</sequence>
<dbReference type="InterPro" id="IPR006076">
    <property type="entry name" value="FAD-dep_OxRdtase"/>
</dbReference>
<comment type="subunit">
    <text evidence="6">Composed of a catalytic GlpA/B dimer and of membrane bound GlpC.</text>
</comment>
<evidence type="ECO:0000256" key="2">
    <source>
        <dbReference type="ARBA" id="ARBA00001974"/>
    </source>
</evidence>
<dbReference type="InterPro" id="IPR000447">
    <property type="entry name" value="G3P_DH_FAD-dep"/>
</dbReference>
<dbReference type="EMBL" id="PGTM01000025">
    <property type="protein sequence ID" value="PJF36894.1"/>
    <property type="molecule type" value="Genomic_DNA"/>
</dbReference>
<dbReference type="GO" id="GO:0005886">
    <property type="term" value="C:plasma membrane"/>
    <property type="evidence" value="ECO:0007669"/>
    <property type="project" value="UniProtKB-SubCell"/>
</dbReference>
<evidence type="ECO:0000259" key="15">
    <source>
        <dbReference type="Pfam" id="PF04324"/>
    </source>
</evidence>
<dbReference type="NCBIfam" id="NF008313">
    <property type="entry name" value="PRK11101.1"/>
    <property type="match status" value="1"/>
</dbReference>
<dbReference type="Gene3D" id="1.10.10.1100">
    <property type="entry name" value="BFD-like [2Fe-2S]-binding domain"/>
    <property type="match status" value="1"/>
</dbReference>
<dbReference type="Pfam" id="PF01266">
    <property type="entry name" value="DAO"/>
    <property type="match status" value="1"/>
</dbReference>
<dbReference type="Gene3D" id="3.50.50.60">
    <property type="entry name" value="FAD/NAD(P)-binding domain"/>
    <property type="match status" value="3"/>
</dbReference>
<organism evidence="16 17">
    <name type="scientific">Candidatus Thermofonsia Clade 1 bacterium</name>
    <dbReference type="NCBI Taxonomy" id="2364210"/>
    <lineage>
        <taxon>Bacteria</taxon>
        <taxon>Bacillati</taxon>
        <taxon>Chloroflexota</taxon>
        <taxon>Candidatus Thermofontia</taxon>
        <taxon>Candidatus Thermofonsia Clade 1</taxon>
    </lineage>
</organism>
<dbReference type="InterPro" id="IPR017752">
    <property type="entry name" value="G3P_DH_GlpA_su"/>
</dbReference>
<dbReference type="SUPFAM" id="SSF51905">
    <property type="entry name" value="FAD/NAD(P)-binding domain"/>
    <property type="match status" value="1"/>
</dbReference>
<keyword evidence="11" id="KW-0560">Oxidoreductase</keyword>
<evidence type="ECO:0000256" key="6">
    <source>
        <dbReference type="ARBA" id="ARBA00011331"/>
    </source>
</evidence>
<evidence type="ECO:0000313" key="16">
    <source>
        <dbReference type="EMBL" id="PJF36894.1"/>
    </source>
</evidence>
<dbReference type="GO" id="GO:0004368">
    <property type="term" value="F:glycerol-3-phosphate dehydrogenase (quinone) activity"/>
    <property type="evidence" value="ECO:0007669"/>
    <property type="project" value="UniProtKB-EC"/>
</dbReference>
<dbReference type="GO" id="GO:0050660">
    <property type="term" value="F:flavin adenine dinucleotide binding"/>
    <property type="evidence" value="ECO:0007669"/>
    <property type="project" value="InterPro"/>
</dbReference>
<keyword evidence="12" id="KW-0472">Membrane</keyword>